<dbReference type="InterPro" id="IPR005481">
    <property type="entry name" value="BC-like_N"/>
</dbReference>
<dbReference type="InterPro" id="IPR011053">
    <property type="entry name" value="Single_hybrid_motif"/>
</dbReference>
<dbReference type="PROSITE" id="PS50968">
    <property type="entry name" value="BIOTINYL_LIPOYL"/>
    <property type="match status" value="1"/>
</dbReference>
<dbReference type="SUPFAM" id="SSF56059">
    <property type="entry name" value="Glutathione synthetase ATP-binding domain-like"/>
    <property type="match status" value="1"/>
</dbReference>
<evidence type="ECO:0000259" key="7">
    <source>
        <dbReference type="PROSITE" id="PS50968"/>
    </source>
</evidence>
<feature type="domain" description="Lipoyl-binding" evidence="7">
    <location>
        <begin position="562"/>
        <end position="643"/>
    </location>
</feature>
<evidence type="ECO:0000313" key="11">
    <source>
        <dbReference type="Proteomes" id="UP000605897"/>
    </source>
</evidence>
<comment type="caution">
    <text evidence="10">The sequence shown here is derived from an EMBL/GenBank/DDBJ whole genome shotgun (WGS) entry which is preliminary data.</text>
</comment>
<reference evidence="11" key="1">
    <citation type="journal article" date="2019" name="Int. J. Syst. Evol. Microbiol.">
        <title>The Global Catalogue of Microorganisms (GCM) 10K type strain sequencing project: providing services to taxonomists for standard genome sequencing and annotation.</title>
        <authorList>
            <consortium name="The Broad Institute Genomics Platform"/>
            <consortium name="The Broad Institute Genome Sequencing Center for Infectious Disease"/>
            <person name="Wu L."/>
            <person name="Ma J."/>
        </authorList>
    </citation>
    <scope>NUCLEOTIDE SEQUENCE [LARGE SCALE GENOMIC DNA]</scope>
    <source>
        <strain evidence="11">CGMCC 4.7677</strain>
    </source>
</reference>
<dbReference type="InterPro" id="IPR000089">
    <property type="entry name" value="Biotin_lipoyl"/>
</dbReference>
<dbReference type="RefSeq" id="WP_191249295.1">
    <property type="nucleotide sequence ID" value="NZ_BNAU01000013.1"/>
</dbReference>
<keyword evidence="3 6" id="KW-0547">Nucleotide-binding</keyword>
<comment type="cofactor">
    <cofactor evidence="1">
        <name>biotin</name>
        <dbReference type="ChEBI" id="CHEBI:57586"/>
    </cofactor>
</comment>
<feature type="domain" description="Biotin carboxylation" evidence="9">
    <location>
        <begin position="1"/>
        <end position="444"/>
    </location>
</feature>
<keyword evidence="5" id="KW-0092">Biotin</keyword>
<dbReference type="Pfam" id="PF02785">
    <property type="entry name" value="Biotin_carb_C"/>
    <property type="match status" value="1"/>
</dbReference>
<dbReference type="PANTHER" id="PTHR18866:SF126">
    <property type="entry name" value="BIOTIN CARBOXYLASE"/>
    <property type="match status" value="1"/>
</dbReference>
<accession>A0ABQ3JFN0</accession>
<organism evidence="10 11">
    <name type="scientific">Amycolatopsis deserti</name>
    <dbReference type="NCBI Taxonomy" id="185696"/>
    <lineage>
        <taxon>Bacteria</taxon>
        <taxon>Bacillati</taxon>
        <taxon>Actinomycetota</taxon>
        <taxon>Actinomycetes</taxon>
        <taxon>Pseudonocardiales</taxon>
        <taxon>Pseudonocardiaceae</taxon>
        <taxon>Amycolatopsis</taxon>
    </lineage>
</organism>
<dbReference type="Gene3D" id="3.30.470.20">
    <property type="entry name" value="ATP-grasp fold, B domain"/>
    <property type="match status" value="1"/>
</dbReference>
<evidence type="ECO:0000256" key="3">
    <source>
        <dbReference type="ARBA" id="ARBA00022741"/>
    </source>
</evidence>
<dbReference type="CDD" id="cd06850">
    <property type="entry name" value="biotinyl_domain"/>
    <property type="match status" value="1"/>
</dbReference>
<dbReference type="PROSITE" id="PS50979">
    <property type="entry name" value="BC"/>
    <property type="match status" value="1"/>
</dbReference>
<dbReference type="Pfam" id="PF00364">
    <property type="entry name" value="Biotin_lipoyl"/>
    <property type="match status" value="1"/>
</dbReference>
<sequence>MIDNVLVANRGEIARRVFRTCSALGIARTAVFSDADAGAPHVAEADAAVRLPGNTPSETYLRADLLVEAARSAGADAVHPGYGFLSENAGFARAVLDAGLTWIGPPPSAIETMGSKVESKRLMDAAGVPVLSELDPTAVTEADLPVLVKASAGGGGRGMRIVRSLDELAEAVESASAEAASAFGDPTVFCERYLETGRHIEVQVLADTHGTVWALGERECSIQRRHQKVVEEAPSPLVDDAMRAELFDAARKAAKAIDYVGAGTVEFLATEDGRFYFLEMNTRLQVEHPVTECVTGLDLVALQIRIAEGERLPAEPPQSRGHAIEVRLYAEDPAAGWQPQSGTLHRFEIPGVDREFALGGEAGLRLDAGVVDGSVVGVHYDPMLAKVIAWAPTRAEAAWRLARALAGARIHGLRTNRDLLVNVLRHEEFLAGRTDTAFLDRHGLDVLSRPLADAAAVRLSATAAALAEAAANRASARTLGRLPAGWRNVTSAPLRKRYLAGGTEVEVEYRPGLRVDGAEVAEATPERVVLDVDGVRRVFTVGRYPGLVCVDSALGAVDLVPVPRFTDPEAALAAGSLVAPMPGTVLRIAVAVGDTVSAGDPLLWLEAMKMEHRITAPADGEVTELPVSVGRQVEPGAVLAVVTPKEQA</sequence>
<evidence type="ECO:0000256" key="5">
    <source>
        <dbReference type="ARBA" id="ARBA00023267"/>
    </source>
</evidence>
<dbReference type="SUPFAM" id="SSF51230">
    <property type="entry name" value="Single hybrid motif"/>
    <property type="match status" value="1"/>
</dbReference>
<dbReference type="PROSITE" id="PS00867">
    <property type="entry name" value="CPSASE_2"/>
    <property type="match status" value="1"/>
</dbReference>
<dbReference type="InterPro" id="IPR011761">
    <property type="entry name" value="ATP-grasp"/>
</dbReference>
<feature type="domain" description="ATP-grasp" evidence="8">
    <location>
        <begin position="107"/>
        <end position="308"/>
    </location>
</feature>
<dbReference type="InterPro" id="IPR005479">
    <property type="entry name" value="CPAse_ATP-bd"/>
</dbReference>
<dbReference type="PROSITE" id="PS50975">
    <property type="entry name" value="ATP_GRASP"/>
    <property type="match status" value="1"/>
</dbReference>
<dbReference type="InterPro" id="IPR048429">
    <property type="entry name" value="MCC_alpha_BT"/>
</dbReference>
<dbReference type="PROSITE" id="PS00188">
    <property type="entry name" value="BIOTIN"/>
    <property type="match status" value="1"/>
</dbReference>
<dbReference type="Proteomes" id="UP000605897">
    <property type="component" value="Unassembled WGS sequence"/>
</dbReference>
<dbReference type="InterPro" id="IPR011764">
    <property type="entry name" value="Biotin_carboxylation_dom"/>
</dbReference>
<dbReference type="SUPFAM" id="SSF51246">
    <property type="entry name" value="Rudiment single hybrid motif"/>
    <property type="match status" value="1"/>
</dbReference>
<dbReference type="InterPro" id="IPR001882">
    <property type="entry name" value="Biotin_BS"/>
</dbReference>
<gene>
    <name evidence="10" type="ORF">GCM10017786_73730</name>
</gene>
<dbReference type="Pfam" id="PF21139">
    <property type="entry name" value="BT_MCC_alpha"/>
    <property type="match status" value="1"/>
</dbReference>
<keyword evidence="2" id="KW-0436">Ligase</keyword>
<proteinExistence type="predicted"/>
<dbReference type="InterPro" id="IPR016185">
    <property type="entry name" value="PreATP-grasp_dom_sf"/>
</dbReference>
<dbReference type="Gene3D" id="2.40.50.100">
    <property type="match status" value="1"/>
</dbReference>
<evidence type="ECO:0000256" key="1">
    <source>
        <dbReference type="ARBA" id="ARBA00001953"/>
    </source>
</evidence>
<protein>
    <submittedName>
        <fullName evidence="10">Acetyl/propionyl-CoA carboxylase subuit alpha</fullName>
    </submittedName>
</protein>
<evidence type="ECO:0000256" key="2">
    <source>
        <dbReference type="ARBA" id="ARBA00022598"/>
    </source>
</evidence>
<evidence type="ECO:0000256" key="6">
    <source>
        <dbReference type="PROSITE-ProRule" id="PRU00409"/>
    </source>
</evidence>
<dbReference type="InterPro" id="IPR005482">
    <property type="entry name" value="Biotin_COase_C"/>
</dbReference>
<evidence type="ECO:0000256" key="4">
    <source>
        <dbReference type="ARBA" id="ARBA00022840"/>
    </source>
</evidence>
<name>A0ABQ3JFN0_9PSEU</name>
<dbReference type="InterPro" id="IPR050856">
    <property type="entry name" value="Biotin_carboxylase_complex"/>
</dbReference>
<keyword evidence="4 6" id="KW-0067">ATP-binding</keyword>
<dbReference type="SUPFAM" id="SSF52440">
    <property type="entry name" value="PreATP-grasp domain"/>
    <property type="match status" value="1"/>
</dbReference>
<dbReference type="InterPro" id="IPR011054">
    <property type="entry name" value="Rudment_hybrid_motif"/>
</dbReference>
<dbReference type="EMBL" id="BNAU01000013">
    <property type="protein sequence ID" value="GHF28845.1"/>
    <property type="molecule type" value="Genomic_DNA"/>
</dbReference>
<evidence type="ECO:0000259" key="9">
    <source>
        <dbReference type="PROSITE" id="PS50979"/>
    </source>
</evidence>
<dbReference type="Pfam" id="PF02786">
    <property type="entry name" value="CPSase_L_D2"/>
    <property type="match status" value="1"/>
</dbReference>
<dbReference type="SMART" id="SM00878">
    <property type="entry name" value="Biotin_carb_C"/>
    <property type="match status" value="1"/>
</dbReference>
<keyword evidence="11" id="KW-1185">Reference proteome</keyword>
<evidence type="ECO:0000313" key="10">
    <source>
        <dbReference type="EMBL" id="GHF28845.1"/>
    </source>
</evidence>
<dbReference type="Pfam" id="PF00289">
    <property type="entry name" value="Biotin_carb_N"/>
    <property type="match status" value="1"/>
</dbReference>
<evidence type="ECO:0000259" key="8">
    <source>
        <dbReference type="PROSITE" id="PS50975"/>
    </source>
</evidence>
<dbReference type="PANTHER" id="PTHR18866">
    <property type="entry name" value="CARBOXYLASE:PYRUVATE/ACETYL-COA/PROPIONYL-COA CARBOXYLASE"/>
    <property type="match status" value="1"/>
</dbReference>